<dbReference type="InterPro" id="IPR011009">
    <property type="entry name" value="Kinase-like_dom_sf"/>
</dbReference>
<comment type="caution">
    <text evidence="6">The sequence shown here is derived from an EMBL/GenBank/DDBJ whole genome shotgun (WGS) entry which is preliminary data.</text>
</comment>
<dbReference type="InterPro" id="IPR001263">
    <property type="entry name" value="PI3K_accessory_dom"/>
</dbReference>
<dbReference type="SUPFAM" id="SSF48371">
    <property type="entry name" value="ARM repeat"/>
    <property type="match status" value="1"/>
</dbReference>
<dbReference type="SUPFAM" id="SSF56112">
    <property type="entry name" value="Protein kinase-like (PK-like)"/>
    <property type="match status" value="1"/>
</dbReference>
<proteinExistence type="predicted"/>
<dbReference type="Pfam" id="PF00613">
    <property type="entry name" value="PI3Ka"/>
    <property type="match status" value="1"/>
</dbReference>
<feature type="domain" description="PIK helical" evidence="5">
    <location>
        <begin position="281"/>
        <end position="470"/>
    </location>
</feature>
<evidence type="ECO:0000256" key="3">
    <source>
        <dbReference type="SAM" id="MobiDB-lite"/>
    </source>
</evidence>
<dbReference type="InterPro" id="IPR000403">
    <property type="entry name" value="PI3/4_kinase_cat_dom"/>
</dbReference>
<evidence type="ECO:0000313" key="6">
    <source>
        <dbReference type="EMBL" id="KAL0480676.1"/>
    </source>
</evidence>
<evidence type="ECO:0000259" key="5">
    <source>
        <dbReference type="PROSITE" id="PS51545"/>
    </source>
</evidence>
<dbReference type="Proteomes" id="UP001431209">
    <property type="component" value="Unassembled WGS sequence"/>
</dbReference>
<dbReference type="PROSITE" id="PS50290">
    <property type="entry name" value="PI3_4_KINASE_3"/>
    <property type="match status" value="1"/>
</dbReference>
<keyword evidence="1" id="KW-0808">Transferase</keyword>
<dbReference type="GO" id="GO:0000407">
    <property type="term" value="C:phagophore assembly site"/>
    <property type="evidence" value="ECO:0007669"/>
    <property type="project" value="TreeGrafter"/>
</dbReference>
<dbReference type="SMART" id="SM00146">
    <property type="entry name" value="PI3Kc"/>
    <property type="match status" value="1"/>
</dbReference>
<dbReference type="PROSITE" id="PS00915">
    <property type="entry name" value="PI3_4_KINASE_1"/>
    <property type="match status" value="1"/>
</dbReference>
<dbReference type="GO" id="GO:0034272">
    <property type="term" value="C:phosphatidylinositol 3-kinase complex, class III, type II"/>
    <property type="evidence" value="ECO:0007669"/>
    <property type="project" value="TreeGrafter"/>
</dbReference>
<dbReference type="PANTHER" id="PTHR10048:SF7">
    <property type="entry name" value="PHOSPHATIDYLINOSITOL 3-KINASE CATALYTIC SUBUNIT TYPE 3"/>
    <property type="match status" value="1"/>
</dbReference>
<dbReference type="EMBL" id="JAOPGA020000682">
    <property type="protein sequence ID" value="KAL0480676.1"/>
    <property type="molecule type" value="Genomic_DNA"/>
</dbReference>
<feature type="region of interest" description="Disordered" evidence="3">
    <location>
        <begin position="1"/>
        <end position="29"/>
    </location>
</feature>
<gene>
    <name evidence="6" type="ORF">AKO1_006863</name>
</gene>
<dbReference type="Gene3D" id="1.25.40.70">
    <property type="entry name" value="Phosphatidylinositol 3-kinase, accessory domain (PIK)"/>
    <property type="match status" value="1"/>
</dbReference>
<dbReference type="PANTHER" id="PTHR10048">
    <property type="entry name" value="PHOSPHATIDYLINOSITOL KINASE"/>
    <property type="match status" value="1"/>
</dbReference>
<dbReference type="InterPro" id="IPR015433">
    <property type="entry name" value="PI3/4_kinase"/>
</dbReference>
<organism evidence="6 7">
    <name type="scientific">Acrasis kona</name>
    <dbReference type="NCBI Taxonomy" id="1008807"/>
    <lineage>
        <taxon>Eukaryota</taxon>
        <taxon>Discoba</taxon>
        <taxon>Heterolobosea</taxon>
        <taxon>Tetramitia</taxon>
        <taxon>Eutetramitia</taxon>
        <taxon>Acrasidae</taxon>
        <taxon>Acrasis</taxon>
    </lineage>
</organism>
<dbReference type="Pfam" id="PF00454">
    <property type="entry name" value="PI3_PI4_kinase"/>
    <property type="match status" value="1"/>
</dbReference>
<dbReference type="Gene3D" id="1.10.1070.11">
    <property type="entry name" value="Phosphatidylinositol 3-/4-kinase, catalytic domain"/>
    <property type="match status" value="1"/>
</dbReference>
<feature type="domain" description="PI3K/PI4K catalytic" evidence="4">
    <location>
        <begin position="553"/>
        <end position="822"/>
    </location>
</feature>
<dbReference type="GO" id="GO:0048015">
    <property type="term" value="P:phosphatidylinositol-mediated signaling"/>
    <property type="evidence" value="ECO:0007669"/>
    <property type="project" value="TreeGrafter"/>
</dbReference>
<dbReference type="InterPro" id="IPR016024">
    <property type="entry name" value="ARM-type_fold"/>
</dbReference>
<dbReference type="GO" id="GO:0034271">
    <property type="term" value="C:phosphatidylinositol 3-kinase complex, class III, type I"/>
    <property type="evidence" value="ECO:0007669"/>
    <property type="project" value="TreeGrafter"/>
</dbReference>
<dbReference type="GO" id="GO:0005768">
    <property type="term" value="C:endosome"/>
    <property type="evidence" value="ECO:0007669"/>
    <property type="project" value="TreeGrafter"/>
</dbReference>
<keyword evidence="2" id="KW-0418">Kinase</keyword>
<evidence type="ECO:0000259" key="4">
    <source>
        <dbReference type="PROSITE" id="PS50290"/>
    </source>
</evidence>
<dbReference type="GO" id="GO:0016303">
    <property type="term" value="F:1-phosphatidylinositol-3-kinase activity"/>
    <property type="evidence" value="ECO:0007669"/>
    <property type="project" value="TreeGrafter"/>
</dbReference>
<dbReference type="InterPro" id="IPR018936">
    <property type="entry name" value="PI3/4_kinase_CS"/>
</dbReference>
<dbReference type="PROSITE" id="PS00916">
    <property type="entry name" value="PI3_4_KINASE_2"/>
    <property type="match status" value="1"/>
</dbReference>
<dbReference type="CDD" id="cd00896">
    <property type="entry name" value="PI3Kc_III"/>
    <property type="match status" value="1"/>
</dbReference>
<dbReference type="GO" id="GO:0005777">
    <property type="term" value="C:peroxisome"/>
    <property type="evidence" value="ECO:0007669"/>
    <property type="project" value="TreeGrafter"/>
</dbReference>
<dbReference type="InterPro" id="IPR042236">
    <property type="entry name" value="PI3K_accessory_sf"/>
</dbReference>
<dbReference type="GO" id="GO:0000045">
    <property type="term" value="P:autophagosome assembly"/>
    <property type="evidence" value="ECO:0007669"/>
    <property type="project" value="TreeGrafter"/>
</dbReference>
<evidence type="ECO:0008006" key="8">
    <source>
        <dbReference type="Google" id="ProtNLM"/>
    </source>
</evidence>
<name>A0AAW2YUQ6_9EUKA</name>
<dbReference type="AlphaFoldDB" id="A0AAW2YUQ6"/>
<protein>
    <recommendedName>
        <fullName evidence="8">Phosphatidylinositol 3-kinase</fullName>
    </recommendedName>
</protein>
<evidence type="ECO:0000256" key="2">
    <source>
        <dbReference type="ARBA" id="ARBA00022777"/>
    </source>
</evidence>
<reference evidence="6 7" key="1">
    <citation type="submission" date="2024-03" db="EMBL/GenBank/DDBJ databases">
        <title>The Acrasis kona genome and developmental transcriptomes reveal deep origins of eukaryotic multicellular pathways.</title>
        <authorList>
            <person name="Sheikh S."/>
            <person name="Fu C.-J."/>
            <person name="Brown M.W."/>
            <person name="Baldauf S.L."/>
        </authorList>
    </citation>
    <scope>NUCLEOTIDE SEQUENCE [LARGE SCALE GENOMIC DNA]</scope>
    <source>
        <strain evidence="6 7">ATCC MYA-3509</strain>
    </source>
</reference>
<keyword evidence="7" id="KW-1185">Reference proteome</keyword>
<dbReference type="PROSITE" id="PS51545">
    <property type="entry name" value="PIK_HELICAL"/>
    <property type="match status" value="1"/>
</dbReference>
<accession>A0AAW2YUQ6</accession>
<evidence type="ECO:0000313" key="7">
    <source>
        <dbReference type="Proteomes" id="UP001431209"/>
    </source>
</evidence>
<sequence length="831" mass="95891">MRRAVTSYQKQSNVVDSGSSPTVLRSNSRNDKILQTVQKLSNAVEEVQMVNKSRVPIEDPVNPFFVNTRVTGFESKATSTVLSAPKRAISLQDAEYRSPVYKTKTEVHSSVAISAPPPKSTTVSRINKLPPPPTPSNVTPIPLRTNQNVPPIPEELSKLKLIKSSISIQEVSPKKLPPPPSSSVIRAASSQHTIFSPTEKDVFQFDMKAYQHSTSLMEHDAEATVLVDWCRTLFRNQECYFKCIKEIYVGNDYEESRELRQKHLTLLSDSVVDLEYHQDDNDSRIEFVKQELTILYSLLQKPRTLIRNLTSDNVVWTPAEIIFIYKYRRLLVQEPRLFVTVLSVISWDDVRSKKDNIALLHPLCNGLTVEDALELLHTMKHIPELLIVAVDILRKCKIQEIDFFLPQLLRMTKHYDRISEIENLLAKFLMECVPSSKSIFNKLSWSLLVQLQHDPYNTTLRKMRNDLWMVKGDEREVLYKQQALVNHLSFIADNFAKKMSSLTRSQRVLMLQSFLGDSRNDNSFNFGWSEVFPLPYLPEGFMHLNLNALQGMHPESCFIFKSAMAPLVIPMLCGDKQIYKVIFKKGDDLRQDALMLQVIRFMDLSLKHHNINLYLTLYKCVATGRDTGLVEMVDKSHTLASILETSSIYDFLCKYNEQGPTLEKAFERYIKSCAGYCVITYLLGIGDRHLDNLLLKQDGSMFHIDFGFVLGEDPKPLFTTPYMRLNKEMMQVMYMDKRYHDMFYRTCCEVFWILRQYSNIICTLLVSMIDAGMDQINIDNIRQLMKENFALYLNTRESVNEFIINRIDESLNMVLPAINEHIHRIAQNLRD</sequence>
<dbReference type="Gene3D" id="3.30.1010.10">
    <property type="entry name" value="Phosphatidylinositol 3-kinase Catalytic Subunit, Chain A, domain 4"/>
    <property type="match status" value="1"/>
</dbReference>
<evidence type="ECO:0000256" key="1">
    <source>
        <dbReference type="ARBA" id="ARBA00022679"/>
    </source>
</evidence>
<dbReference type="GO" id="GO:0006897">
    <property type="term" value="P:endocytosis"/>
    <property type="evidence" value="ECO:0007669"/>
    <property type="project" value="TreeGrafter"/>
</dbReference>
<dbReference type="InterPro" id="IPR057756">
    <property type="entry name" value="PI3-kinase_type3/VPS34_cat"/>
</dbReference>
<dbReference type="InterPro" id="IPR036940">
    <property type="entry name" value="PI3/4_kinase_cat_sf"/>
</dbReference>
<feature type="region of interest" description="Disordered" evidence="3">
    <location>
        <begin position="111"/>
        <end position="149"/>
    </location>
</feature>